<dbReference type="Proteomes" id="UP000492821">
    <property type="component" value="Unassembled WGS sequence"/>
</dbReference>
<evidence type="ECO:0000256" key="6">
    <source>
        <dbReference type="ARBA" id="ARBA00023136"/>
    </source>
</evidence>
<dbReference type="InterPro" id="IPR000276">
    <property type="entry name" value="GPCR_Rhodpsn"/>
</dbReference>
<organism evidence="11 12">
    <name type="scientific">Panagrellus redivivus</name>
    <name type="common">Microworm</name>
    <dbReference type="NCBI Taxonomy" id="6233"/>
    <lineage>
        <taxon>Eukaryota</taxon>
        <taxon>Metazoa</taxon>
        <taxon>Ecdysozoa</taxon>
        <taxon>Nematoda</taxon>
        <taxon>Chromadorea</taxon>
        <taxon>Rhabditida</taxon>
        <taxon>Tylenchina</taxon>
        <taxon>Panagrolaimomorpha</taxon>
        <taxon>Panagrolaimoidea</taxon>
        <taxon>Panagrolaimidae</taxon>
        <taxon>Panagrellus</taxon>
    </lineage>
</organism>
<keyword evidence="5" id="KW-0297">G-protein coupled receptor</keyword>
<evidence type="ECO:0000313" key="11">
    <source>
        <dbReference type="Proteomes" id="UP000492821"/>
    </source>
</evidence>
<keyword evidence="11" id="KW-1185">Reference proteome</keyword>
<evidence type="ECO:0000256" key="1">
    <source>
        <dbReference type="ARBA" id="ARBA00004651"/>
    </source>
</evidence>
<evidence type="ECO:0000256" key="8">
    <source>
        <dbReference type="ARBA" id="ARBA00023224"/>
    </source>
</evidence>
<keyword evidence="4 9" id="KW-1133">Transmembrane helix</keyword>
<dbReference type="GO" id="GO:0042277">
    <property type="term" value="F:peptide binding"/>
    <property type="evidence" value="ECO:0007669"/>
    <property type="project" value="TreeGrafter"/>
</dbReference>
<dbReference type="WBParaSite" id="Pan_g23803.t1">
    <property type="protein sequence ID" value="Pan_g23803.t1"/>
    <property type="gene ID" value="Pan_g23803"/>
</dbReference>
<sequence length="200" mass="22549">MFLWAFKKVLLTQQVSAPPANGKVASNVAFGTAAIIGIPGNILVLFAIIYSRDMRTLSNIFIFNLALADLFLLLGTPILIVQSVTVMGLAIVISYTLFYLPFWAVQWSIELNLSWIHNRNWLIPLSYFAYALLYINSALNPFLCVFFTDTFIQKVFRRQKDPYPALHKRSAFETAVYAPVANPQTGRPPLVHAPRQDIVL</sequence>
<dbReference type="PANTHER" id="PTHR24229">
    <property type="entry name" value="NEUROPEPTIDES RECEPTOR"/>
    <property type="match status" value="1"/>
</dbReference>
<evidence type="ECO:0000313" key="12">
    <source>
        <dbReference type="WBParaSite" id="Pan_g23803.t1"/>
    </source>
</evidence>
<dbReference type="InterPro" id="IPR017452">
    <property type="entry name" value="GPCR_Rhodpsn_7TM"/>
</dbReference>
<dbReference type="PANTHER" id="PTHR24229:SF40">
    <property type="entry name" value="ALLATOSTATIN C RECEPTOR 1-RELATED"/>
    <property type="match status" value="1"/>
</dbReference>
<evidence type="ECO:0000256" key="2">
    <source>
        <dbReference type="ARBA" id="ARBA00022475"/>
    </source>
</evidence>
<evidence type="ECO:0000256" key="3">
    <source>
        <dbReference type="ARBA" id="ARBA00022692"/>
    </source>
</evidence>
<keyword evidence="3 9" id="KW-0812">Transmembrane</keyword>
<name>A0A7E4VQH8_PANRE</name>
<dbReference type="AlphaFoldDB" id="A0A7E4VQH8"/>
<dbReference type="GO" id="GO:0043005">
    <property type="term" value="C:neuron projection"/>
    <property type="evidence" value="ECO:0007669"/>
    <property type="project" value="TreeGrafter"/>
</dbReference>
<feature type="transmembrane region" description="Helical" evidence="9">
    <location>
        <begin position="61"/>
        <end position="80"/>
    </location>
</feature>
<evidence type="ECO:0000256" key="7">
    <source>
        <dbReference type="ARBA" id="ARBA00023170"/>
    </source>
</evidence>
<evidence type="ECO:0000256" key="4">
    <source>
        <dbReference type="ARBA" id="ARBA00022989"/>
    </source>
</evidence>
<comment type="subcellular location">
    <subcellularLocation>
        <location evidence="1">Cell membrane</location>
        <topology evidence="1">Multi-pass membrane protein</topology>
    </subcellularLocation>
</comment>
<accession>A0A7E4VQH8</accession>
<feature type="transmembrane region" description="Helical" evidence="9">
    <location>
        <begin position="125"/>
        <end position="148"/>
    </location>
</feature>
<evidence type="ECO:0000259" key="10">
    <source>
        <dbReference type="PROSITE" id="PS50262"/>
    </source>
</evidence>
<dbReference type="Pfam" id="PF00001">
    <property type="entry name" value="7tm_1"/>
    <property type="match status" value="1"/>
</dbReference>
<reference evidence="12" key="2">
    <citation type="submission" date="2020-10" db="UniProtKB">
        <authorList>
            <consortium name="WormBaseParasite"/>
        </authorList>
    </citation>
    <scope>IDENTIFICATION</scope>
</reference>
<evidence type="ECO:0000256" key="5">
    <source>
        <dbReference type="ARBA" id="ARBA00023040"/>
    </source>
</evidence>
<keyword evidence="6 9" id="KW-0472">Membrane</keyword>
<proteinExistence type="predicted"/>
<dbReference type="PRINTS" id="PR00237">
    <property type="entry name" value="GPCRRHODOPSN"/>
</dbReference>
<protein>
    <submittedName>
        <fullName evidence="12">G_PROTEIN_RECEP_F1_2 domain-containing protein</fullName>
    </submittedName>
</protein>
<dbReference type="PROSITE" id="PS50262">
    <property type="entry name" value="G_PROTEIN_RECEP_F1_2"/>
    <property type="match status" value="1"/>
</dbReference>
<feature type="transmembrane region" description="Helical" evidence="9">
    <location>
        <begin position="28"/>
        <end position="49"/>
    </location>
</feature>
<keyword evidence="2" id="KW-1003">Cell membrane</keyword>
<keyword evidence="7" id="KW-0675">Receptor</keyword>
<dbReference type="CDD" id="cd00637">
    <property type="entry name" value="7tm_classA_rhodopsin-like"/>
    <property type="match status" value="1"/>
</dbReference>
<feature type="transmembrane region" description="Helical" evidence="9">
    <location>
        <begin position="86"/>
        <end position="105"/>
    </location>
</feature>
<dbReference type="SUPFAM" id="SSF81321">
    <property type="entry name" value="Family A G protein-coupled receptor-like"/>
    <property type="match status" value="2"/>
</dbReference>
<feature type="domain" description="G-protein coupled receptors family 1 profile" evidence="10">
    <location>
        <begin position="40"/>
        <end position="74"/>
    </location>
</feature>
<reference evidence="11" key="1">
    <citation type="journal article" date="2013" name="Genetics">
        <title>The draft genome and transcriptome of Panagrellus redivivus are shaped by the harsh demands of a free-living lifestyle.</title>
        <authorList>
            <person name="Srinivasan J."/>
            <person name="Dillman A.R."/>
            <person name="Macchietto M.G."/>
            <person name="Heikkinen L."/>
            <person name="Lakso M."/>
            <person name="Fracchia K.M."/>
            <person name="Antoshechkin I."/>
            <person name="Mortazavi A."/>
            <person name="Wong G."/>
            <person name="Sternberg P.W."/>
        </authorList>
    </citation>
    <scope>NUCLEOTIDE SEQUENCE [LARGE SCALE GENOMIC DNA]</scope>
    <source>
        <strain evidence="11">MT8872</strain>
    </source>
</reference>
<dbReference type="Gene3D" id="1.20.1070.10">
    <property type="entry name" value="Rhodopsin 7-helix transmembrane proteins"/>
    <property type="match status" value="2"/>
</dbReference>
<keyword evidence="8" id="KW-0807">Transducer</keyword>
<evidence type="ECO:0000256" key="9">
    <source>
        <dbReference type="SAM" id="Phobius"/>
    </source>
</evidence>
<dbReference type="GO" id="GO:0005886">
    <property type="term" value="C:plasma membrane"/>
    <property type="evidence" value="ECO:0007669"/>
    <property type="project" value="UniProtKB-SubCell"/>
</dbReference>
<dbReference type="GO" id="GO:0004930">
    <property type="term" value="F:G protein-coupled receptor activity"/>
    <property type="evidence" value="ECO:0007669"/>
    <property type="project" value="UniProtKB-KW"/>
</dbReference>